<evidence type="ECO:0000313" key="3">
    <source>
        <dbReference type="Proteomes" id="UP000198862"/>
    </source>
</evidence>
<dbReference type="STRING" id="1123010.SAMN02745724_02711"/>
<accession>A0A1I1MKK0</accession>
<name>A0A1I1MKK0_9GAMM</name>
<gene>
    <name evidence="2" type="ORF">SAMN02745724_02711</name>
</gene>
<dbReference type="Pfam" id="PF04519">
    <property type="entry name" value="Bactofilin"/>
    <property type="match status" value="1"/>
</dbReference>
<proteinExistence type="inferred from homology"/>
<reference evidence="2 3" key="1">
    <citation type="submission" date="2016-10" db="EMBL/GenBank/DDBJ databases">
        <authorList>
            <person name="de Groot N.N."/>
        </authorList>
    </citation>
    <scope>NUCLEOTIDE SEQUENCE [LARGE SCALE GENOMIC DNA]</scope>
    <source>
        <strain evidence="2 3">DSM 6059</strain>
    </source>
</reference>
<dbReference type="PANTHER" id="PTHR35024:SF4">
    <property type="entry name" value="POLYMER-FORMING CYTOSKELETAL PROTEIN"/>
    <property type="match status" value="1"/>
</dbReference>
<protein>
    <submittedName>
        <fullName evidence="2">Protein CcmA, bactofilin family</fullName>
    </submittedName>
</protein>
<comment type="similarity">
    <text evidence="1">Belongs to the bactofilin family.</text>
</comment>
<dbReference type="PANTHER" id="PTHR35024">
    <property type="entry name" value="HYPOTHETICAL CYTOSOLIC PROTEIN"/>
    <property type="match status" value="1"/>
</dbReference>
<dbReference type="RefSeq" id="WP_091984770.1">
    <property type="nucleotide sequence ID" value="NZ_FOLO01000020.1"/>
</dbReference>
<dbReference type="Proteomes" id="UP000198862">
    <property type="component" value="Unassembled WGS sequence"/>
</dbReference>
<dbReference type="OrthoDB" id="5738271at2"/>
<dbReference type="AlphaFoldDB" id="A0A1I1MKK0"/>
<evidence type="ECO:0000313" key="2">
    <source>
        <dbReference type="EMBL" id="SFC85352.1"/>
    </source>
</evidence>
<evidence type="ECO:0000256" key="1">
    <source>
        <dbReference type="ARBA" id="ARBA00044755"/>
    </source>
</evidence>
<dbReference type="InterPro" id="IPR007607">
    <property type="entry name" value="BacA/B"/>
</dbReference>
<dbReference type="EMBL" id="FOLO01000020">
    <property type="protein sequence ID" value="SFC85352.1"/>
    <property type="molecule type" value="Genomic_DNA"/>
</dbReference>
<keyword evidence="3" id="KW-1185">Reference proteome</keyword>
<sequence length="138" mass="14663">MFSKNKDHNKPAPIDKNATPSIIGTDVVIQGNVSSQGLIQLDGKIEGEISINSLTVGEKGWIDGAIEAQEVTVKGKVTGSISAINVILEKTAYVKGDIRHKTISIETGANIDASIKQVSEDMNVTEIKSKKSSDKKTG</sequence>
<organism evidence="2 3">
    <name type="scientific">Pseudoalteromonas denitrificans DSM 6059</name>
    <dbReference type="NCBI Taxonomy" id="1123010"/>
    <lineage>
        <taxon>Bacteria</taxon>
        <taxon>Pseudomonadati</taxon>
        <taxon>Pseudomonadota</taxon>
        <taxon>Gammaproteobacteria</taxon>
        <taxon>Alteromonadales</taxon>
        <taxon>Pseudoalteromonadaceae</taxon>
        <taxon>Pseudoalteromonas</taxon>
    </lineage>
</organism>